<protein>
    <recommendedName>
        <fullName evidence="1">HAT C-terminal dimerisation domain-containing protein</fullName>
    </recommendedName>
</protein>
<organism evidence="2 3">
    <name type="scientific">Cinara cedri</name>
    <dbReference type="NCBI Taxonomy" id="506608"/>
    <lineage>
        <taxon>Eukaryota</taxon>
        <taxon>Metazoa</taxon>
        <taxon>Ecdysozoa</taxon>
        <taxon>Arthropoda</taxon>
        <taxon>Hexapoda</taxon>
        <taxon>Insecta</taxon>
        <taxon>Pterygota</taxon>
        <taxon>Neoptera</taxon>
        <taxon>Paraneoptera</taxon>
        <taxon>Hemiptera</taxon>
        <taxon>Sternorrhyncha</taxon>
        <taxon>Aphidomorpha</taxon>
        <taxon>Aphidoidea</taxon>
        <taxon>Aphididae</taxon>
        <taxon>Lachninae</taxon>
        <taxon>Cinara</taxon>
    </lineage>
</organism>
<dbReference type="SUPFAM" id="SSF53098">
    <property type="entry name" value="Ribonuclease H-like"/>
    <property type="match status" value="1"/>
</dbReference>
<dbReference type="Pfam" id="PF05699">
    <property type="entry name" value="Dimer_Tnp_hAT"/>
    <property type="match status" value="1"/>
</dbReference>
<reference evidence="2 3" key="1">
    <citation type="submission" date="2019-08" db="EMBL/GenBank/DDBJ databases">
        <authorList>
            <person name="Alioto T."/>
            <person name="Alioto T."/>
            <person name="Gomez Garrido J."/>
        </authorList>
    </citation>
    <scope>NUCLEOTIDE SEQUENCE [LARGE SCALE GENOMIC DNA]</scope>
</reference>
<dbReference type="PANTHER" id="PTHR45749:SF28">
    <property type="entry name" value="ZINC FINGER MYM-TYPE PROTEIN 1-LIKE-RELATED"/>
    <property type="match status" value="1"/>
</dbReference>
<feature type="domain" description="HAT C-terminal dimerisation" evidence="1">
    <location>
        <begin position="613"/>
        <end position="671"/>
    </location>
</feature>
<evidence type="ECO:0000313" key="3">
    <source>
        <dbReference type="Proteomes" id="UP000325440"/>
    </source>
</evidence>
<dbReference type="EMBL" id="CABPRJ010000504">
    <property type="protein sequence ID" value="VVC30074.1"/>
    <property type="molecule type" value="Genomic_DNA"/>
</dbReference>
<evidence type="ECO:0000259" key="1">
    <source>
        <dbReference type="Pfam" id="PF05699"/>
    </source>
</evidence>
<keyword evidence="3" id="KW-1185">Reference proteome</keyword>
<name>A0A5E4MD90_9HEMI</name>
<dbReference type="AlphaFoldDB" id="A0A5E4MD90"/>
<dbReference type="GO" id="GO:0046983">
    <property type="term" value="F:protein dimerization activity"/>
    <property type="evidence" value="ECO:0007669"/>
    <property type="project" value="InterPro"/>
</dbReference>
<dbReference type="InterPro" id="IPR008906">
    <property type="entry name" value="HATC_C_dom"/>
</dbReference>
<dbReference type="OrthoDB" id="6609876at2759"/>
<dbReference type="InterPro" id="IPR012337">
    <property type="entry name" value="RNaseH-like_sf"/>
</dbReference>
<dbReference type="PANTHER" id="PTHR45749">
    <property type="match status" value="1"/>
</dbReference>
<evidence type="ECO:0000313" key="2">
    <source>
        <dbReference type="EMBL" id="VVC30074.1"/>
    </source>
</evidence>
<accession>A0A5E4MD90</accession>
<sequence>MNSIQELLKLKFTTLSFEKKMEIKSLGRPLPTLFNLIQESKKGNKIYRRRFNPELFQKYKWLCGCETNVKLFCFPCVCFGGDWSWSKTGVTDLIHLLSKINKHENSFKHIQNEANLKILGTVNIDAGYKLGIKRHNEQVYKNRDVLEKILNCVKFCGKYELPLCDRDVKVKSKNQGVFCGLIDLYSNFDQNLRDHLQNSMVFNEPSKTIQNELLDCILNVVRNQILIEIHNSDFVSIIVDETTDTANSFQLALIFRYEINGKPVEHFWGYLNPKGHNVESLTQTILKEINPILEKTPSKLIAQSYDGVVVMSDQNTRVNTRVKEKYPFANFVHCYAHQLNLIMIQATSQNKQIKIFFSNLSEISEFFSSSPQRVAVLNDIVGSRLPRTVQTCWNFHIKTINTVYEYRESLIECMDKIVSISLQSCTINKATGLKRLLTDETFIFWLTIFHKIMPHVDCLHKVVQAKNTDPVQIQKSIDCFTKEISKIRDDMTNICQYISKYSDIENTFKRRKIEDNINSRKLAALEVCDVLSIQAQSRFDFTKHLTIAKLFQNDKYEEYKYTFPLTTLNIFVECYPFFVQERLKTELEVMYSRDDFHSLCGVIPTINYISNNNMEDTFKEVFKLLKLLVVIPMTSSEAERSFSTLKRIKTCLRGTMNEERLNALTMLSIESCMINEDNSFNQKVINEFIKIKERKMNFVYVDV</sequence>
<proteinExistence type="predicted"/>
<gene>
    <name evidence="2" type="ORF">CINCED_3A009688</name>
</gene>
<dbReference type="Proteomes" id="UP000325440">
    <property type="component" value="Unassembled WGS sequence"/>
</dbReference>